<keyword evidence="7" id="KW-0645">Protease</keyword>
<dbReference type="Gene3D" id="1.25.50.10">
    <property type="entry name" value="Peptidase M1, alanyl aminopeptidase, C-terminal domain"/>
    <property type="match status" value="1"/>
</dbReference>
<dbReference type="Pfam" id="PF01433">
    <property type="entry name" value="Peptidase_M1"/>
    <property type="match status" value="1"/>
</dbReference>
<keyword evidence="10" id="KW-0862">Zinc</keyword>
<dbReference type="Pfam" id="PF17900">
    <property type="entry name" value="Peptidase_M1_N"/>
    <property type="match status" value="1"/>
</dbReference>
<evidence type="ECO:0000259" key="14">
    <source>
        <dbReference type="Pfam" id="PF11940"/>
    </source>
</evidence>
<evidence type="ECO:0000256" key="11">
    <source>
        <dbReference type="ARBA" id="ARBA00023049"/>
    </source>
</evidence>
<comment type="caution">
    <text evidence="17">The sequence shown here is derived from an EMBL/GenBank/DDBJ whole genome shotgun (WGS) entry which is preliminary data.</text>
</comment>
<dbReference type="PANTHER" id="PTHR46322:SF1">
    <property type="entry name" value="PUROMYCIN-SENSITIVE AMINOPEPTIDASE"/>
    <property type="match status" value="1"/>
</dbReference>
<comment type="similarity">
    <text evidence="3">Belongs to the peptidase M1 family.</text>
</comment>
<evidence type="ECO:0000256" key="10">
    <source>
        <dbReference type="ARBA" id="ARBA00022833"/>
    </source>
</evidence>
<evidence type="ECO:0000256" key="12">
    <source>
        <dbReference type="NCBIfam" id="TIGR02414"/>
    </source>
</evidence>
<feature type="domain" description="Peptidase M1 alanyl aminopeptidase C-terminal" evidence="15">
    <location>
        <begin position="549"/>
        <end position="861"/>
    </location>
</feature>
<dbReference type="SUPFAM" id="SSF55486">
    <property type="entry name" value="Metalloproteases ('zincins'), catalytic domain"/>
    <property type="match status" value="1"/>
</dbReference>
<dbReference type="Pfam" id="PF17432">
    <property type="entry name" value="DUF3458_C"/>
    <property type="match status" value="1"/>
</dbReference>
<evidence type="ECO:0000259" key="13">
    <source>
        <dbReference type="Pfam" id="PF01433"/>
    </source>
</evidence>
<protein>
    <recommendedName>
        <fullName evidence="5 12">Aminopeptidase N</fullName>
        <ecNumber evidence="4 12">3.4.11.2</ecNumber>
    </recommendedName>
</protein>
<dbReference type="Gene3D" id="3.30.2010.30">
    <property type="match status" value="1"/>
</dbReference>
<dbReference type="RefSeq" id="WP_201563230.1">
    <property type="nucleotide sequence ID" value="NZ_CAJGZK010000012.1"/>
</dbReference>
<evidence type="ECO:0000259" key="16">
    <source>
        <dbReference type="Pfam" id="PF17900"/>
    </source>
</evidence>
<dbReference type="InterPro" id="IPR042097">
    <property type="entry name" value="Aminopeptidase_N-like_N_sf"/>
</dbReference>
<dbReference type="PRINTS" id="PR00756">
    <property type="entry name" value="ALADIPTASE"/>
</dbReference>
<dbReference type="NCBIfam" id="TIGR02414">
    <property type="entry name" value="pepN_proteo"/>
    <property type="match status" value="1"/>
</dbReference>
<feature type="domain" description="Aminopeptidase N-like N-terminal" evidence="16">
    <location>
        <begin position="37"/>
        <end position="195"/>
    </location>
</feature>
<evidence type="ECO:0000313" key="18">
    <source>
        <dbReference type="Proteomes" id="UP001596264"/>
    </source>
</evidence>
<accession>A0ABW1W927</accession>
<proteinExistence type="inferred from homology"/>
<dbReference type="Proteomes" id="UP001596264">
    <property type="component" value="Unassembled WGS sequence"/>
</dbReference>
<keyword evidence="9 17" id="KW-0378">Hydrolase</keyword>
<reference evidence="18" key="1">
    <citation type="journal article" date="2019" name="Int. J. Syst. Evol. Microbiol.">
        <title>The Global Catalogue of Microorganisms (GCM) 10K type strain sequencing project: providing services to taxonomists for standard genome sequencing and annotation.</title>
        <authorList>
            <consortium name="The Broad Institute Genomics Platform"/>
            <consortium name="The Broad Institute Genome Sequencing Center for Infectious Disease"/>
            <person name="Wu L."/>
            <person name="Ma J."/>
        </authorList>
    </citation>
    <scope>NUCLEOTIDE SEQUENCE [LARGE SCALE GENOMIC DNA]</scope>
    <source>
        <strain evidence="18">CCM 2050</strain>
    </source>
</reference>
<comment type="catalytic activity">
    <reaction evidence="1">
        <text>Release of an N-terminal amino acid, Xaa-|-Yaa- from a peptide, amide or arylamide. Xaa is preferably Ala, but may be most amino acids including Pro (slow action). When a terminal hydrophobic residue is followed by a prolyl residue, the two may be released as an intact Xaa-Pro dipeptide.</text>
        <dbReference type="EC" id="3.4.11.2"/>
    </reaction>
</comment>
<evidence type="ECO:0000256" key="5">
    <source>
        <dbReference type="ARBA" id="ARBA00015611"/>
    </source>
</evidence>
<evidence type="ECO:0000256" key="6">
    <source>
        <dbReference type="ARBA" id="ARBA00022438"/>
    </source>
</evidence>
<dbReference type="InterPro" id="IPR035414">
    <property type="entry name" value="Peptidase_M1_pepN_Ig-like"/>
</dbReference>
<feature type="domain" description="Peptidase M1 membrane alanine aminopeptidase" evidence="13">
    <location>
        <begin position="236"/>
        <end position="447"/>
    </location>
</feature>
<evidence type="ECO:0000256" key="9">
    <source>
        <dbReference type="ARBA" id="ARBA00022801"/>
    </source>
</evidence>
<dbReference type="PANTHER" id="PTHR46322">
    <property type="entry name" value="PUROMYCIN-SENSITIVE AMINOPEPTIDASE"/>
    <property type="match status" value="1"/>
</dbReference>
<evidence type="ECO:0000256" key="7">
    <source>
        <dbReference type="ARBA" id="ARBA00022670"/>
    </source>
</evidence>
<evidence type="ECO:0000256" key="1">
    <source>
        <dbReference type="ARBA" id="ARBA00000098"/>
    </source>
</evidence>
<dbReference type="EC" id="3.4.11.2" evidence="4 12"/>
<dbReference type="InterPro" id="IPR014782">
    <property type="entry name" value="Peptidase_M1_dom"/>
</dbReference>
<dbReference type="Gene3D" id="1.10.390.10">
    <property type="entry name" value="Neutral Protease Domain 2"/>
    <property type="match status" value="1"/>
</dbReference>
<dbReference type="InterPro" id="IPR001930">
    <property type="entry name" value="Peptidase_M1"/>
</dbReference>
<evidence type="ECO:0000313" key="17">
    <source>
        <dbReference type="EMBL" id="MFC6382138.1"/>
    </source>
</evidence>
<sequence>MPDVPLHTPDKINLKDYQKPSFDVETVSLDIKLFEDHAQVDSTLKMVRQGTGDIVLFGEDLELLALMMNGKALTAEHYELSAGKLTIGDAPDEVTLALQVRICPQTNTALEGFYVAGSGDETMFVTQCEPEGFRKITFYPDRPDVLAIFTTRLEADKRYPTLLANGNLLEAGEVTDAPDRHYAIWHDPTNKPSYLFACVVADLDVLADSYTTSEGRKVLLEVYAKSADIDKCDVGMQALKDSMQWDEVNYGRAYDLDRYMIVAVSQFNMGAMENKGLNIFNTACVLSSPETTTDTRSFSVKAIIAHEYFHNWTGNRITCRDWFQLCLKEGFTVYRDQSFSADQQSSAVQRIDDVATLRAHQFAEDAGPLAHPVRPESFVEINNFYTTTVYEKGAEIVRMIANTLGADDFRKGTDEYFRRYDGQAVTVEDFLSALSITNSKVEDFIDWYRQPGTPVVSGHQNYDSAAQTLTITLSQKTRHVSGFDAPRPLPIPVATALFDKESGKIIAERMLLLDQAEQTFTFENVASEPIVSLLRDFSAPVQLNYDYQDEDLAFLLKYETNGFNRWQVTQMLVNRILLPTQGAKSSPDVYLAALAQTLPVLASEDAMLAARLLDIPSAQELAAAISKDYDPELVKAQREGLYQQLAEALKDQWGVLYKQLPLQSYEDNAQARGKRALRNVVLDMALTAKVAGAGEWAQQQYDNASCMTERFGALKAMVNHQVINADAYLAEFYQRFQTDDLVIDLWFSVQASAENVNADVIKSLLAHEDFDWNTPNRVRSVISAFTSQPTALWTQEGLDIYTDVIKKLDDSNPMIASRLLQVLARWNTLAEPRRQMAHAQLLDVQQQVSSKHVHESLSSVLGAATA</sequence>
<dbReference type="Pfam" id="PF11940">
    <property type="entry name" value="DUF3458"/>
    <property type="match status" value="1"/>
</dbReference>
<feature type="domain" description="Peptidase M1 alanyl aminopeptidase Ig-like fold" evidence="14">
    <location>
        <begin position="452"/>
        <end position="546"/>
    </location>
</feature>
<dbReference type="InterPro" id="IPR027268">
    <property type="entry name" value="Peptidase_M4/M1_CTD_sf"/>
</dbReference>
<dbReference type="InterPro" id="IPR037144">
    <property type="entry name" value="Peptidase_M1_pepN_C_sf"/>
</dbReference>
<evidence type="ECO:0000256" key="3">
    <source>
        <dbReference type="ARBA" id="ARBA00010136"/>
    </source>
</evidence>
<dbReference type="SUPFAM" id="SSF63737">
    <property type="entry name" value="Leukotriene A4 hydrolase N-terminal domain"/>
    <property type="match status" value="1"/>
</dbReference>
<keyword evidence="11" id="KW-0482">Metalloprotease</keyword>
<dbReference type="EMBL" id="JBHSTZ010000036">
    <property type="protein sequence ID" value="MFC6382138.1"/>
    <property type="molecule type" value="Genomic_DNA"/>
</dbReference>
<gene>
    <name evidence="17" type="primary">pepN</name>
    <name evidence="17" type="ORF">ACFP58_11835</name>
</gene>
<dbReference type="InterPro" id="IPR024601">
    <property type="entry name" value="Peptidase_M1_pepN_C"/>
</dbReference>
<keyword evidence="6 17" id="KW-0031">Aminopeptidase</keyword>
<evidence type="ECO:0000256" key="8">
    <source>
        <dbReference type="ARBA" id="ARBA00022723"/>
    </source>
</evidence>
<evidence type="ECO:0000256" key="2">
    <source>
        <dbReference type="ARBA" id="ARBA00001947"/>
    </source>
</evidence>
<organism evidence="17 18">
    <name type="scientific">Psychrobacter glacincola</name>
    <dbReference type="NCBI Taxonomy" id="56810"/>
    <lineage>
        <taxon>Bacteria</taxon>
        <taxon>Pseudomonadati</taxon>
        <taxon>Pseudomonadota</taxon>
        <taxon>Gammaproteobacteria</taxon>
        <taxon>Moraxellales</taxon>
        <taxon>Moraxellaceae</taxon>
        <taxon>Psychrobacter</taxon>
    </lineage>
</organism>
<name>A0ABW1W927_9GAMM</name>
<evidence type="ECO:0000259" key="15">
    <source>
        <dbReference type="Pfam" id="PF17432"/>
    </source>
</evidence>
<dbReference type="CDD" id="cd09600">
    <property type="entry name" value="M1_APN"/>
    <property type="match status" value="1"/>
</dbReference>
<dbReference type="InterPro" id="IPR045357">
    <property type="entry name" value="Aminopeptidase_N-like_N"/>
</dbReference>
<dbReference type="InterPro" id="IPR038438">
    <property type="entry name" value="PepN_Ig-like_sf"/>
</dbReference>
<dbReference type="GO" id="GO:0016285">
    <property type="term" value="F:alanyl aminopeptidase activity"/>
    <property type="evidence" value="ECO:0007669"/>
    <property type="project" value="UniProtKB-EC"/>
</dbReference>
<comment type="cofactor">
    <cofactor evidence="2">
        <name>Zn(2+)</name>
        <dbReference type="ChEBI" id="CHEBI:29105"/>
    </cofactor>
</comment>
<dbReference type="InterPro" id="IPR012779">
    <property type="entry name" value="Peptidase_M1_pepN"/>
</dbReference>
<keyword evidence="18" id="KW-1185">Reference proteome</keyword>
<evidence type="ECO:0000256" key="4">
    <source>
        <dbReference type="ARBA" id="ARBA00012564"/>
    </source>
</evidence>
<dbReference type="Gene3D" id="2.60.40.1840">
    <property type="match status" value="1"/>
</dbReference>
<dbReference type="Gene3D" id="2.60.40.1730">
    <property type="entry name" value="tricorn interacting facor f3 domain"/>
    <property type="match status" value="1"/>
</dbReference>
<keyword evidence="8" id="KW-0479">Metal-binding</keyword>